<dbReference type="AlphaFoldDB" id="A0A2G8T100"/>
<gene>
    <name evidence="1" type="ORF">CR103_11210</name>
</gene>
<evidence type="ECO:0000313" key="1">
    <source>
        <dbReference type="EMBL" id="PIL39662.1"/>
    </source>
</evidence>
<accession>A0A2G8T100</accession>
<protein>
    <submittedName>
        <fullName evidence="1">Uncharacterized protein</fullName>
    </submittedName>
</protein>
<evidence type="ECO:0000313" key="2">
    <source>
        <dbReference type="Proteomes" id="UP000228593"/>
    </source>
</evidence>
<dbReference type="OrthoDB" id="8704334at2"/>
<proteinExistence type="predicted"/>
<name>A0A2G8T100_9BURK</name>
<reference evidence="1 2" key="1">
    <citation type="submission" date="2017-10" db="EMBL/GenBank/DDBJ databases">
        <title>Massilia psychrophilum sp. nov., a novel purple-pigmented bacterium isolated from Tianshan glacier, Xinjiang Municipality, China.</title>
        <authorList>
            <person name="Wang H."/>
        </authorList>
    </citation>
    <scope>NUCLEOTIDE SEQUENCE [LARGE SCALE GENOMIC DNA]</scope>
    <source>
        <strain evidence="1 2">JCM 30813</strain>
    </source>
</reference>
<comment type="caution">
    <text evidence="1">The sequence shown here is derived from an EMBL/GenBank/DDBJ whole genome shotgun (WGS) entry which is preliminary data.</text>
</comment>
<keyword evidence="2" id="KW-1185">Reference proteome</keyword>
<dbReference type="Proteomes" id="UP000228593">
    <property type="component" value="Unassembled WGS sequence"/>
</dbReference>
<dbReference type="RefSeq" id="WP_099916078.1">
    <property type="nucleotide sequence ID" value="NZ_BMHS01000022.1"/>
</dbReference>
<organism evidence="1 2">
    <name type="scientific">Massilia psychrophila</name>
    <dbReference type="NCBI Taxonomy" id="1603353"/>
    <lineage>
        <taxon>Bacteria</taxon>
        <taxon>Pseudomonadati</taxon>
        <taxon>Pseudomonadota</taxon>
        <taxon>Betaproteobacteria</taxon>
        <taxon>Burkholderiales</taxon>
        <taxon>Oxalobacteraceae</taxon>
        <taxon>Telluria group</taxon>
        <taxon>Massilia</taxon>
    </lineage>
</organism>
<sequence>MRDIAMEVYEKMKVGGTAWIRPVSAKGDTVASFQQTHEKARQMADEGLISISSVKRQEDGLIESIRILRLA</sequence>
<dbReference type="EMBL" id="PDOB01000015">
    <property type="protein sequence ID" value="PIL39662.1"/>
    <property type="molecule type" value="Genomic_DNA"/>
</dbReference>